<proteinExistence type="predicted"/>
<dbReference type="RefSeq" id="WP_092441014.1">
    <property type="nucleotide sequence ID" value="NZ_FMYP01000123.1"/>
</dbReference>
<reference evidence="1 2" key="1">
    <citation type="submission" date="2016-09" db="EMBL/GenBank/DDBJ databases">
        <authorList>
            <person name="Capua I."/>
            <person name="De Benedictis P."/>
            <person name="Joannis T."/>
            <person name="Lombin L.H."/>
            <person name="Cattoli G."/>
        </authorList>
    </citation>
    <scope>NUCLEOTIDE SEQUENCE [LARGE SCALE GENOMIC DNA]</scope>
    <source>
        <strain evidence="1 2">A7P-90m</strain>
    </source>
</reference>
<dbReference type="AlphaFoldDB" id="A0A1G6THD3"/>
<evidence type="ECO:0000313" key="2">
    <source>
        <dbReference type="Proteomes" id="UP000199452"/>
    </source>
</evidence>
<dbReference type="EMBL" id="FMYP01000123">
    <property type="protein sequence ID" value="SDD28451.1"/>
    <property type="molecule type" value="Genomic_DNA"/>
</dbReference>
<protein>
    <submittedName>
        <fullName evidence="1">Uncharacterized protein</fullName>
    </submittedName>
</protein>
<organism evidence="1 2">
    <name type="scientific">Williamwhitmania taraxaci</name>
    <dbReference type="NCBI Taxonomy" id="1640674"/>
    <lineage>
        <taxon>Bacteria</taxon>
        <taxon>Pseudomonadati</taxon>
        <taxon>Bacteroidota</taxon>
        <taxon>Bacteroidia</taxon>
        <taxon>Bacteroidales</taxon>
        <taxon>Williamwhitmaniaceae</taxon>
        <taxon>Williamwhitmania</taxon>
    </lineage>
</organism>
<gene>
    <name evidence="1" type="ORF">SAMN05216323_11234</name>
</gene>
<accession>A0A1G6THD3</accession>
<name>A0A1G6THD3_9BACT</name>
<dbReference type="Proteomes" id="UP000199452">
    <property type="component" value="Unassembled WGS sequence"/>
</dbReference>
<sequence length="172" mass="20348">MRINIVFVFLILAVNLKGQDVTNRINEIREMYQKTLMEKENYTTQAQDITWESFEHNEEEDRTLKKTITYYYDANKIKIAVISTSIISDYSSYKLETECYYENDSIFFIYSVERSSERTSLNPEQSNEMVNVKEKRIYFDVLGNCIRFLNKEANGTPDMIDSLCQKEQNVSM</sequence>
<evidence type="ECO:0000313" key="1">
    <source>
        <dbReference type="EMBL" id="SDD28451.1"/>
    </source>
</evidence>
<keyword evidence="2" id="KW-1185">Reference proteome</keyword>